<comment type="subcellular location">
    <subcellularLocation>
        <location evidence="1">Membrane</location>
        <topology evidence="1">Multi-pass membrane protein</topology>
    </subcellularLocation>
</comment>
<keyword evidence="3 6" id="KW-0812">Transmembrane</keyword>
<organism evidence="7 8">
    <name type="scientific">Oceaniradius stylonematis</name>
    <dbReference type="NCBI Taxonomy" id="2184161"/>
    <lineage>
        <taxon>Bacteria</taxon>
        <taxon>Pseudomonadati</taxon>
        <taxon>Pseudomonadota</taxon>
        <taxon>Alphaproteobacteria</taxon>
        <taxon>Hyphomicrobiales</taxon>
        <taxon>Ahrensiaceae</taxon>
        <taxon>Oceaniradius</taxon>
    </lineage>
</organism>
<evidence type="ECO:0000313" key="8">
    <source>
        <dbReference type="Proteomes" id="UP000246132"/>
    </source>
</evidence>
<evidence type="ECO:0000256" key="6">
    <source>
        <dbReference type="RuleBase" id="RU004379"/>
    </source>
</evidence>
<evidence type="ECO:0000313" key="7">
    <source>
        <dbReference type="EMBL" id="RKF07428.1"/>
    </source>
</evidence>
<dbReference type="InterPro" id="IPR006214">
    <property type="entry name" value="Bax_inhibitor_1-related"/>
</dbReference>
<evidence type="ECO:0000256" key="5">
    <source>
        <dbReference type="ARBA" id="ARBA00023136"/>
    </source>
</evidence>
<feature type="transmembrane region" description="Helical" evidence="6">
    <location>
        <begin position="170"/>
        <end position="188"/>
    </location>
</feature>
<feature type="transmembrane region" description="Helical" evidence="6">
    <location>
        <begin position="194"/>
        <end position="212"/>
    </location>
</feature>
<name>A0A3A8ADJ3_9HYPH</name>
<dbReference type="PANTHER" id="PTHR23291">
    <property type="entry name" value="BAX INHIBITOR-RELATED"/>
    <property type="match status" value="1"/>
</dbReference>
<evidence type="ECO:0000256" key="1">
    <source>
        <dbReference type="ARBA" id="ARBA00004141"/>
    </source>
</evidence>
<comment type="caution">
    <text evidence="7">The sequence shown here is derived from an EMBL/GenBank/DDBJ whole genome shotgun (WGS) entry which is preliminary data.</text>
</comment>
<evidence type="ECO:0000256" key="4">
    <source>
        <dbReference type="ARBA" id="ARBA00022989"/>
    </source>
</evidence>
<dbReference type="PANTHER" id="PTHR23291:SF50">
    <property type="entry name" value="PROTEIN LIFEGUARD 4"/>
    <property type="match status" value="1"/>
</dbReference>
<comment type="similarity">
    <text evidence="2 6">Belongs to the BI1 family.</text>
</comment>
<feature type="transmembrane region" description="Helical" evidence="6">
    <location>
        <begin position="139"/>
        <end position="158"/>
    </location>
</feature>
<proteinExistence type="inferred from homology"/>
<feature type="transmembrane region" description="Helical" evidence="6">
    <location>
        <begin position="114"/>
        <end position="133"/>
    </location>
</feature>
<sequence length="259" mass="27890">MAELRNVQYQAGAGARTYDASIDEGLRSYMIRVYNLMALAMGITALFAAGTVMLATTNNPAAAAASLPNGTMLTALGTVIYGSPLRWVIMLAPLALVFFLSFRIDRMQTSTAQITFWSFAALIGMSLSSIFLVYTSASIVQTFFITATAFGALSLYGYTTKRDLTGMGSFLLMGLVGLILAMIVNIFLGSGALQFAISVIGVLIFAGLTAYDTQKIKEMYYVGDGAAVAEKKAIMGALALYLDFINMFQFLLMFLGNRE</sequence>
<gene>
    <name evidence="7" type="ORF">DEM25_006385</name>
</gene>
<keyword evidence="4 6" id="KW-1133">Transmembrane helix</keyword>
<dbReference type="EMBL" id="QFWV02000004">
    <property type="protein sequence ID" value="RKF07428.1"/>
    <property type="molecule type" value="Genomic_DNA"/>
</dbReference>
<keyword evidence="5 6" id="KW-0472">Membrane</keyword>
<keyword evidence="8" id="KW-1185">Reference proteome</keyword>
<evidence type="ECO:0000256" key="2">
    <source>
        <dbReference type="ARBA" id="ARBA00010350"/>
    </source>
</evidence>
<reference evidence="7 8" key="1">
    <citation type="journal article" date="2018" name="Int. J. Syst. Bacteriol.">
        <title>Oceaniradius stylonemae gen. nov., sp. nov., isolated from a red alga, Stylonema cornu-cervi.</title>
        <authorList>
            <person name="Jeong S."/>
        </authorList>
    </citation>
    <scope>NUCLEOTIDE SEQUENCE [LARGE SCALE GENOMIC DNA]</scope>
    <source>
        <strain evidence="7 8">StC1</strain>
    </source>
</reference>
<evidence type="ECO:0000256" key="3">
    <source>
        <dbReference type="ARBA" id="ARBA00022692"/>
    </source>
</evidence>
<protein>
    <submittedName>
        <fullName evidence="7">Bax inhibitor-1/YccA family protein</fullName>
    </submittedName>
</protein>
<feature type="transmembrane region" description="Helical" evidence="6">
    <location>
        <begin position="33"/>
        <end position="55"/>
    </location>
</feature>
<dbReference type="Proteomes" id="UP000246132">
    <property type="component" value="Unassembled WGS sequence"/>
</dbReference>
<dbReference type="AlphaFoldDB" id="A0A3A8ADJ3"/>
<accession>A0A3A8ADJ3</accession>
<dbReference type="GO" id="GO:0005886">
    <property type="term" value="C:plasma membrane"/>
    <property type="evidence" value="ECO:0007669"/>
    <property type="project" value="TreeGrafter"/>
</dbReference>
<dbReference type="RefSeq" id="WP_109768860.1">
    <property type="nucleotide sequence ID" value="NZ_CP159474.1"/>
</dbReference>
<feature type="transmembrane region" description="Helical" evidence="6">
    <location>
        <begin position="75"/>
        <end position="102"/>
    </location>
</feature>
<dbReference type="Pfam" id="PF01027">
    <property type="entry name" value="Bax1-I"/>
    <property type="match status" value="1"/>
</dbReference>
<dbReference type="CDD" id="cd10432">
    <property type="entry name" value="BI-1-like_bacterial"/>
    <property type="match status" value="1"/>
</dbReference>
<dbReference type="OrthoDB" id="9793828at2"/>
<feature type="transmembrane region" description="Helical" evidence="6">
    <location>
        <begin position="233"/>
        <end position="255"/>
    </location>
</feature>